<feature type="domain" description="BRCT" evidence="3">
    <location>
        <begin position="584"/>
        <end position="672"/>
    </location>
</feature>
<accession>A0A9P6FV03</accession>
<comment type="caution">
    <text evidence="4">The sequence shown here is derived from an EMBL/GenBank/DDBJ whole genome shotgun (WGS) entry which is preliminary data.</text>
</comment>
<organism evidence="4 5">
    <name type="scientific">Lunasporangiospora selenospora</name>
    <dbReference type="NCBI Taxonomy" id="979761"/>
    <lineage>
        <taxon>Eukaryota</taxon>
        <taxon>Fungi</taxon>
        <taxon>Fungi incertae sedis</taxon>
        <taxon>Mucoromycota</taxon>
        <taxon>Mortierellomycotina</taxon>
        <taxon>Mortierellomycetes</taxon>
        <taxon>Mortierellales</taxon>
        <taxon>Mortierellaceae</taxon>
        <taxon>Lunasporangiospora</taxon>
    </lineage>
</organism>
<feature type="domain" description="BRCT" evidence="3">
    <location>
        <begin position="722"/>
        <end position="813"/>
    </location>
</feature>
<dbReference type="Pfam" id="PF00533">
    <property type="entry name" value="BRCT"/>
    <property type="match status" value="2"/>
</dbReference>
<keyword evidence="5" id="KW-1185">Reference proteome</keyword>
<name>A0A9P6FV03_9FUNG</name>
<dbReference type="Proteomes" id="UP000780801">
    <property type="component" value="Unassembled WGS sequence"/>
</dbReference>
<feature type="domain" description="BRCT" evidence="3">
    <location>
        <begin position="68"/>
        <end position="144"/>
    </location>
</feature>
<evidence type="ECO:0000259" key="3">
    <source>
        <dbReference type="PROSITE" id="PS50172"/>
    </source>
</evidence>
<evidence type="ECO:0000256" key="1">
    <source>
        <dbReference type="ARBA" id="ARBA00022737"/>
    </source>
</evidence>
<dbReference type="Gene3D" id="3.40.50.10190">
    <property type="entry name" value="BRCT domain"/>
    <property type="match status" value="7"/>
</dbReference>
<dbReference type="SMART" id="SM00292">
    <property type="entry name" value="BRCT"/>
    <property type="match status" value="5"/>
</dbReference>
<dbReference type="PROSITE" id="PS50172">
    <property type="entry name" value="BRCT"/>
    <property type="match status" value="6"/>
</dbReference>
<dbReference type="AlphaFoldDB" id="A0A9P6FV03"/>
<proteinExistence type="predicted"/>
<evidence type="ECO:0000256" key="2">
    <source>
        <dbReference type="SAM" id="MobiDB-lite"/>
    </source>
</evidence>
<feature type="domain" description="BRCT" evidence="3">
    <location>
        <begin position="1"/>
        <end position="46"/>
    </location>
</feature>
<sequence length="1151" mass="127945">MVLEMGGSVDVNLSDGVTHLIANKAGSQKYRVAFNLKIPVVEPGWVARLYQHWTEGKPIDMKAALEEFMTGPLKGCNVCVTGYAADIRQEIQQCTLHYGGKYSSDMHKGLTTHLIYETPTGKKYESALLWGIKCVPYEGLQETMHTLGKSLGPQRCLLFDHIVDNNNSNSNTSQLSSQALVDETKYSINEQDGLQHGKINTKPRTRETASRRLSMLREREIRDTEAKVETKEEHIHDTTEHGFLENCCVFICPSFNPGMAQEIKDIVLAGGGAHIPVYHPNEVTHAIVPSDVIDSRMVALFDDTLVLPYIVNHKWLIRSHQEGKTLAESDYIVPFPPHSENEGHKSRKHRGDTFWTLDPAVKAASNADDSHDSINTINASDSNGRTHQSTNEVSVLNSPPKTDRSNQRSPSKSKEKAIEKLSRSYTSIQGLKNRTMSGILAGVFREMSVDGSGDEGMHPIGGGLVVSEISKPELNDTIVKEPSPKIFLGLYITTFDLKPKQVDLMRRETMDGGGTFLAEGESSPVADNCVRTIVHYKRSWETVKHLKGVVVNNLWFDRSVYEEKAIPKNHVLYRPFKRIPIDGFQDLLIHISCADINEVEQEHYSLAITALGGKYCQKIHSVTSDPNVLVTDRANTKKYRYMSAKRCPVVGIEWLKHCIEEGQLAPFDKFEILGTPLVPVKVKREEYFESQSVLSSQQIDRLGSGHRSHTPFQPSLDRRSVPSDKPLEGLVICLLPRVPRSDVLQDLIQDLGARLLTSYDSSATHFVHKGKATPQVQRDLRASKRDGLIVVSPTWLERCKETGLRENERDYPETFDEKRMTLQMTTTPTSSQHPNTPIRPQRSSSPSLRANSLKSGSQFASTLAARRSSPGSGMGRSVSVGPYGNSQMHGGDLGSTQTFQGTAAGATSAMFAEPATISSSKVPLSLLGDHSLEMQSRDTSFVDSTFADNSALWPSAVPSNPLIPRKKRKWPFHDLESNTAPVTPAEEEPGDMNASIPENYFDPCVQRGVNEVFWDDVKGRQNKILLMKKLGYTTLKSAEDSKDASDPSSLVQEKEEVTRFFLLSGISLGDRSRFGTIIRKLGGVVLEEETHDQDVWKEKVTHLVTAGNNPPKTIKLVIAKATRAHIVNKGFVTACEEQSEFVDEEPFRVNL</sequence>
<feature type="compositionally biased region" description="Polar residues" evidence="2">
    <location>
        <begin position="824"/>
        <end position="835"/>
    </location>
</feature>
<dbReference type="GO" id="GO:0033314">
    <property type="term" value="P:mitotic DNA replication checkpoint signaling"/>
    <property type="evidence" value="ECO:0007669"/>
    <property type="project" value="TreeGrafter"/>
</dbReference>
<protein>
    <submittedName>
        <fullName evidence="4">DNA topoisomerase 2-binding protein 1</fullName>
    </submittedName>
</protein>
<feature type="compositionally biased region" description="Polar residues" evidence="2">
    <location>
        <begin position="373"/>
        <end position="400"/>
    </location>
</feature>
<dbReference type="CDD" id="cd17731">
    <property type="entry name" value="BRCT_TopBP1_rpt2_like"/>
    <property type="match status" value="1"/>
</dbReference>
<reference evidence="4" key="1">
    <citation type="journal article" date="2020" name="Fungal Divers.">
        <title>Resolving the Mortierellaceae phylogeny through synthesis of multi-gene phylogenetics and phylogenomics.</title>
        <authorList>
            <person name="Vandepol N."/>
            <person name="Liber J."/>
            <person name="Desiro A."/>
            <person name="Na H."/>
            <person name="Kennedy M."/>
            <person name="Barry K."/>
            <person name="Grigoriev I.V."/>
            <person name="Miller A.N."/>
            <person name="O'Donnell K."/>
            <person name="Stajich J.E."/>
            <person name="Bonito G."/>
        </authorList>
    </citation>
    <scope>NUCLEOTIDE SEQUENCE</scope>
    <source>
        <strain evidence="4">KOD1015</strain>
    </source>
</reference>
<dbReference type="GO" id="GO:0006270">
    <property type="term" value="P:DNA replication initiation"/>
    <property type="evidence" value="ECO:0007669"/>
    <property type="project" value="TreeGrafter"/>
</dbReference>
<dbReference type="GO" id="GO:0007095">
    <property type="term" value="P:mitotic G2 DNA damage checkpoint signaling"/>
    <property type="evidence" value="ECO:0007669"/>
    <property type="project" value="TreeGrafter"/>
</dbReference>
<dbReference type="Pfam" id="PF12738">
    <property type="entry name" value="PTCB-BRCT"/>
    <property type="match status" value="2"/>
</dbReference>
<dbReference type="InterPro" id="IPR001357">
    <property type="entry name" value="BRCT_dom"/>
</dbReference>
<feature type="compositionally biased region" description="Basic and acidic residues" evidence="2">
    <location>
        <begin position="401"/>
        <end position="418"/>
    </location>
</feature>
<feature type="region of interest" description="Disordered" evidence="2">
    <location>
        <begin position="699"/>
        <end position="721"/>
    </location>
</feature>
<evidence type="ECO:0000313" key="5">
    <source>
        <dbReference type="Proteomes" id="UP000780801"/>
    </source>
</evidence>
<dbReference type="InterPro" id="IPR059215">
    <property type="entry name" value="BRCT2_TopBP1-like"/>
</dbReference>
<dbReference type="OrthoDB" id="251770at2759"/>
<dbReference type="InterPro" id="IPR036420">
    <property type="entry name" value="BRCT_dom_sf"/>
</dbReference>
<feature type="region of interest" description="Disordered" evidence="2">
    <location>
        <begin position="365"/>
        <end position="418"/>
    </location>
</feature>
<dbReference type="PANTHER" id="PTHR13561">
    <property type="entry name" value="DNA REPLICATION REGULATOR DPB11-RELATED"/>
    <property type="match status" value="1"/>
</dbReference>
<feature type="region of interest" description="Disordered" evidence="2">
    <location>
        <begin position="824"/>
        <end position="897"/>
    </location>
</feature>
<gene>
    <name evidence="4" type="primary">TOPBP1</name>
    <name evidence="4" type="ORF">BGW38_001188</name>
</gene>
<evidence type="ECO:0000313" key="4">
    <source>
        <dbReference type="EMBL" id="KAF9581701.1"/>
    </source>
</evidence>
<feature type="domain" description="BRCT" evidence="3">
    <location>
        <begin position="239"/>
        <end position="333"/>
    </location>
</feature>
<feature type="domain" description="BRCT" evidence="3">
    <location>
        <begin position="1060"/>
        <end position="1149"/>
    </location>
</feature>
<dbReference type="SUPFAM" id="SSF52113">
    <property type="entry name" value="BRCT domain"/>
    <property type="match status" value="6"/>
</dbReference>
<dbReference type="Pfam" id="PF16589">
    <property type="entry name" value="BRCT_2"/>
    <property type="match status" value="1"/>
</dbReference>
<feature type="compositionally biased region" description="Polar residues" evidence="2">
    <location>
        <begin position="841"/>
        <end position="861"/>
    </location>
</feature>
<dbReference type="PANTHER" id="PTHR13561:SF20">
    <property type="entry name" value="DNA TOPOISOMERASE 2-BINDING PROTEIN 1"/>
    <property type="match status" value="1"/>
</dbReference>
<dbReference type="EMBL" id="JAABOA010001362">
    <property type="protein sequence ID" value="KAF9581701.1"/>
    <property type="molecule type" value="Genomic_DNA"/>
</dbReference>
<keyword evidence="1" id="KW-0677">Repeat</keyword>
<feature type="compositionally biased region" description="Low complexity" evidence="2">
    <location>
        <begin position="866"/>
        <end position="882"/>
    </location>
</feature>